<dbReference type="KEGG" id="muo:115478218"/>
<dbReference type="Proteomes" id="UP000515156">
    <property type="component" value="Chromosome 9"/>
</dbReference>
<evidence type="ECO:0000313" key="3">
    <source>
        <dbReference type="RefSeq" id="XP_030071380.1"/>
    </source>
</evidence>
<feature type="compositionally biased region" description="Basic and acidic residues" evidence="1">
    <location>
        <begin position="165"/>
        <end position="175"/>
    </location>
</feature>
<feature type="region of interest" description="Disordered" evidence="1">
    <location>
        <begin position="122"/>
        <end position="175"/>
    </location>
</feature>
<reference evidence="3" key="1">
    <citation type="submission" date="2025-08" db="UniProtKB">
        <authorList>
            <consortium name="RefSeq"/>
        </authorList>
    </citation>
    <scope>IDENTIFICATION</scope>
</reference>
<dbReference type="InterPro" id="IPR027921">
    <property type="entry name" value="NOPCHAP1"/>
</dbReference>
<dbReference type="CTD" id="121053"/>
<sequence>MLPPILNSPYSWQRVKMEGSGGDGDRKASRELLAVGCGAGLHEKLLVNSKHGKRKDTTLPIVKIPRSSILDRAQHFLPQMAQANDELAKEMATKPASHFDIETIEDTLDSFIEMNVAVIEMNESDTSSDEESSSEDSSQSDSDVCITEEVTQNNIRLPKQNGKGGKIEILESEKD</sequence>
<evidence type="ECO:0000256" key="1">
    <source>
        <dbReference type="SAM" id="MobiDB-lite"/>
    </source>
</evidence>
<evidence type="ECO:0000313" key="2">
    <source>
        <dbReference type="Proteomes" id="UP000515156"/>
    </source>
</evidence>
<dbReference type="PANTHER" id="PTHR28674:SF1">
    <property type="entry name" value="NOP PROTEIN CHAPERONE 1"/>
    <property type="match status" value="1"/>
</dbReference>
<dbReference type="GO" id="GO:0000492">
    <property type="term" value="P:box C/D snoRNP assembly"/>
    <property type="evidence" value="ECO:0007669"/>
    <property type="project" value="InterPro"/>
</dbReference>
<dbReference type="GO" id="GO:0062064">
    <property type="term" value="F:box C/D methylation guide snoRNP complex binding"/>
    <property type="evidence" value="ECO:0007669"/>
    <property type="project" value="TreeGrafter"/>
</dbReference>
<dbReference type="InParanoid" id="A0A6P7Z7K6"/>
<dbReference type="PANTHER" id="PTHR28674">
    <property type="entry name" value="SIMILAR TO DNA SEGMENT, CHR 10, WAYNE STATE UNIVERSITY 102,-EXPRESSED"/>
    <property type="match status" value="1"/>
</dbReference>
<proteinExistence type="predicted"/>
<dbReference type="AlphaFoldDB" id="A0A6P7Z7K6"/>
<dbReference type="RefSeq" id="XP_030071380.1">
    <property type="nucleotide sequence ID" value="XM_030215520.1"/>
</dbReference>
<dbReference type="GeneID" id="115478218"/>
<dbReference type="FunCoup" id="A0A6P7Z7K6">
    <property type="interactions" value="1231"/>
</dbReference>
<feature type="compositionally biased region" description="Acidic residues" evidence="1">
    <location>
        <begin position="122"/>
        <end position="134"/>
    </location>
</feature>
<keyword evidence="2" id="KW-1185">Reference proteome</keyword>
<gene>
    <name evidence="3" type="primary">C9H12orf45</name>
</gene>
<organism evidence="2 3">
    <name type="scientific">Microcaecilia unicolor</name>
    <dbReference type="NCBI Taxonomy" id="1415580"/>
    <lineage>
        <taxon>Eukaryota</taxon>
        <taxon>Metazoa</taxon>
        <taxon>Chordata</taxon>
        <taxon>Craniata</taxon>
        <taxon>Vertebrata</taxon>
        <taxon>Euteleostomi</taxon>
        <taxon>Amphibia</taxon>
        <taxon>Gymnophiona</taxon>
        <taxon>Siphonopidae</taxon>
        <taxon>Microcaecilia</taxon>
    </lineage>
</organism>
<accession>A0A6P7Z7K6</accession>
<name>A0A6P7Z7K6_9AMPH</name>
<dbReference type="OrthoDB" id="1112980at2759"/>
<dbReference type="Pfam" id="PF15370">
    <property type="entry name" value="NOPCHAP1"/>
    <property type="match status" value="1"/>
</dbReference>
<protein>
    <submittedName>
        <fullName evidence="3">Uncharacterized protein C12orf45 homolog</fullName>
    </submittedName>
</protein>